<evidence type="ECO:0000313" key="2">
    <source>
        <dbReference type="Ensembl" id="ENSSLUP00000033816.1"/>
    </source>
</evidence>
<dbReference type="Proteomes" id="UP000694568">
    <property type="component" value="Unplaced"/>
</dbReference>
<keyword evidence="3" id="KW-1185">Reference proteome</keyword>
<name>A0A8C9Z233_SANLU</name>
<reference evidence="2" key="2">
    <citation type="submission" date="2025-09" db="UniProtKB">
        <authorList>
            <consortium name="Ensembl"/>
        </authorList>
    </citation>
    <scope>IDENTIFICATION</scope>
</reference>
<evidence type="ECO:0000313" key="3">
    <source>
        <dbReference type="Proteomes" id="UP000694568"/>
    </source>
</evidence>
<keyword evidence="1" id="KW-0472">Membrane</keyword>
<keyword evidence="1" id="KW-1133">Transmembrane helix</keyword>
<dbReference type="GeneTree" id="ENSGT01010000229745"/>
<dbReference type="AlphaFoldDB" id="A0A8C9Z233"/>
<reference evidence="2" key="1">
    <citation type="submission" date="2025-08" db="UniProtKB">
        <authorList>
            <consortium name="Ensembl"/>
        </authorList>
    </citation>
    <scope>IDENTIFICATION</scope>
</reference>
<dbReference type="Ensembl" id="ENSSLUT00000034869.1">
    <property type="protein sequence ID" value="ENSSLUP00000033816.1"/>
    <property type="gene ID" value="ENSSLUG00000015033.1"/>
</dbReference>
<feature type="transmembrane region" description="Helical" evidence="1">
    <location>
        <begin position="76"/>
        <end position="103"/>
    </location>
</feature>
<proteinExistence type="predicted"/>
<evidence type="ECO:0000256" key="1">
    <source>
        <dbReference type="SAM" id="Phobius"/>
    </source>
</evidence>
<keyword evidence="1" id="KW-0812">Transmembrane</keyword>
<protein>
    <submittedName>
        <fullName evidence="2">Uncharacterized protein</fullName>
    </submittedName>
</protein>
<sequence length="104" mass="11959">MFNKFSPNNPDTCYKCGRKGTLYHCLWDCPQSQAFWREVMDMILHVTGIKLLLDAKLCIFGIFPVNHNFSKANKSIINFCILQMSLIVTVLICTCIIYCSVIIF</sequence>
<organism evidence="2 3">
    <name type="scientific">Sander lucioperca</name>
    <name type="common">Pike-perch</name>
    <name type="synonym">Perca lucioperca</name>
    <dbReference type="NCBI Taxonomy" id="283035"/>
    <lineage>
        <taxon>Eukaryota</taxon>
        <taxon>Metazoa</taxon>
        <taxon>Chordata</taxon>
        <taxon>Craniata</taxon>
        <taxon>Vertebrata</taxon>
        <taxon>Euteleostomi</taxon>
        <taxon>Actinopterygii</taxon>
        <taxon>Neopterygii</taxon>
        <taxon>Teleostei</taxon>
        <taxon>Neoteleostei</taxon>
        <taxon>Acanthomorphata</taxon>
        <taxon>Eupercaria</taxon>
        <taxon>Perciformes</taxon>
        <taxon>Percoidei</taxon>
        <taxon>Percidae</taxon>
        <taxon>Luciopercinae</taxon>
        <taxon>Sander</taxon>
    </lineage>
</organism>
<feature type="transmembrane region" description="Helical" evidence="1">
    <location>
        <begin position="42"/>
        <end position="64"/>
    </location>
</feature>
<accession>A0A8C9Z233</accession>